<evidence type="ECO:0000256" key="1">
    <source>
        <dbReference type="ARBA" id="ARBA00022679"/>
    </source>
</evidence>
<dbReference type="PANTHER" id="PTHR48207">
    <property type="entry name" value="SUCCINATE--HYDROXYMETHYLGLUTARATE COA-TRANSFERASE"/>
    <property type="match status" value="1"/>
</dbReference>
<accession>A0ABR4R6Z8</accession>
<dbReference type="SUPFAM" id="SSF89796">
    <property type="entry name" value="CoA-transferase family III (CaiB/BaiF)"/>
    <property type="match status" value="1"/>
</dbReference>
<organism evidence="2 3">
    <name type="scientific">Bordetella bronchiseptica 00-P-2796</name>
    <dbReference type="NCBI Taxonomy" id="1331199"/>
    <lineage>
        <taxon>Bacteria</taxon>
        <taxon>Pseudomonadati</taxon>
        <taxon>Pseudomonadota</taxon>
        <taxon>Betaproteobacteria</taxon>
        <taxon>Burkholderiales</taxon>
        <taxon>Alcaligenaceae</taxon>
        <taxon>Bordetella</taxon>
    </lineage>
</organism>
<dbReference type="Gene3D" id="3.30.1540.10">
    <property type="entry name" value="formyl-coa transferase, domain 3"/>
    <property type="match status" value="1"/>
</dbReference>
<name>A0ABR4R6Z8_BORBO</name>
<dbReference type="InterPro" id="IPR044855">
    <property type="entry name" value="CoA-Trfase_III_dom3_sf"/>
</dbReference>
<keyword evidence="3" id="KW-1185">Reference proteome</keyword>
<dbReference type="EMBL" id="JGWH01000175">
    <property type="protein sequence ID" value="KCV30620.1"/>
    <property type="molecule type" value="Genomic_DNA"/>
</dbReference>
<keyword evidence="1" id="KW-0808">Transferase</keyword>
<dbReference type="InterPro" id="IPR050483">
    <property type="entry name" value="CoA-transferase_III_domain"/>
</dbReference>
<evidence type="ECO:0000313" key="3">
    <source>
        <dbReference type="Proteomes" id="UP000025756"/>
    </source>
</evidence>
<dbReference type="Gene3D" id="3.40.50.10540">
    <property type="entry name" value="Crotonobetainyl-coa:carnitine coa-transferase, domain 1"/>
    <property type="match status" value="1"/>
</dbReference>
<dbReference type="Proteomes" id="UP000025756">
    <property type="component" value="Unassembled WGS sequence"/>
</dbReference>
<proteinExistence type="predicted"/>
<protein>
    <submittedName>
        <fullName evidence="2">CoA-transferase family III protein</fullName>
    </submittedName>
</protein>
<evidence type="ECO:0000313" key="2">
    <source>
        <dbReference type="EMBL" id="KCV30620.1"/>
    </source>
</evidence>
<gene>
    <name evidence="2" type="ORF">L490_0363</name>
</gene>
<dbReference type="Pfam" id="PF02515">
    <property type="entry name" value="CoA_transf_3"/>
    <property type="match status" value="1"/>
</dbReference>
<reference evidence="2 3" key="1">
    <citation type="submission" date="2014-03" db="EMBL/GenBank/DDBJ databases">
        <title>Genome sequence of Bordetella bronchiseptica.</title>
        <authorList>
            <person name="Harvill E."/>
            <person name="Goodfield L.L."/>
            <person name="Ivanov Y.V."/>
            <person name="Meyer J.A."/>
            <person name="Muse S.J."/>
            <person name="Jacobs N."/>
            <person name="Bendor L."/>
            <person name="Smallridge W.E."/>
            <person name="Brinkac L.M."/>
            <person name="Sanka R."/>
            <person name="Kim M."/>
            <person name="Losada L."/>
        </authorList>
    </citation>
    <scope>NUCLEOTIDE SEQUENCE [LARGE SCALE GENOMIC DNA]</scope>
    <source>
        <strain evidence="2 3">00-P-2796</strain>
    </source>
</reference>
<dbReference type="InterPro" id="IPR023606">
    <property type="entry name" value="CoA-Trfase_III_dom_1_sf"/>
</dbReference>
<dbReference type="InterPro" id="IPR003673">
    <property type="entry name" value="CoA-Trfase_fam_III"/>
</dbReference>
<sequence>MRRARAGPTENEKQFMKVLEGIKVLDFGRFIAGPYCAALLADYGADVIRIDRVEGGEDRYIVPVTEGGEGAMFLQLNRNKRSMTLDLDSPQGREIVRKLVAGADVVIANMPPRTLKSLGLDYATLSGVNPGIILVASNAFGDAEAVRDRVGFDGVGQALSGAVYMAGTPDQPQKAMVPVVDFATSFACALGTMLALYERKRSGKGQEVSASLLCTGLNMASGALIEEALLGLDRQATLNRASGYAPSDIFKARDGWFITQVIGQAMFKRWTRLVERPELFEDARFADDRLRGEHGEVLSAIMSDWCGDKTLDEALAQLEKARIPAGRVNSPRQALEDETVRAANLIQWMDYPGAPGKVPIFSTPVSLSRTPPEIHRRAPLNGEHTEAILAELGVDARAIADLRQRRVI</sequence>
<dbReference type="PANTHER" id="PTHR48207:SF3">
    <property type="entry name" value="SUCCINATE--HYDROXYMETHYLGLUTARATE COA-TRANSFERASE"/>
    <property type="match status" value="1"/>
</dbReference>
<comment type="caution">
    <text evidence="2">The sequence shown here is derived from an EMBL/GenBank/DDBJ whole genome shotgun (WGS) entry which is preliminary data.</text>
</comment>